<proteinExistence type="predicted"/>
<feature type="compositionally biased region" description="Basic residues" evidence="1">
    <location>
        <begin position="119"/>
        <end position="128"/>
    </location>
</feature>
<protein>
    <submittedName>
        <fullName evidence="3">Uncharacterized protein</fullName>
    </submittedName>
</protein>
<keyword evidence="4" id="KW-1185">Reference proteome</keyword>
<dbReference type="EMBL" id="JAOPLL010000001">
    <property type="protein sequence ID" value="MDM5070620.1"/>
    <property type="molecule type" value="Genomic_DNA"/>
</dbReference>
<reference evidence="3" key="1">
    <citation type="submission" date="2023-08" db="EMBL/GenBank/DDBJ databases">
        <title>WGS of Aeromonas isolates.</title>
        <authorList>
            <person name="Lee H."/>
        </authorList>
    </citation>
    <scope>NUCLEOTIDE SEQUENCE</scope>
    <source>
        <strain evidence="3">SL22</strain>
        <strain evidence="2">SU58-3</strain>
    </source>
</reference>
<sequence>MAAFVTLNHIQTIECKAWRAKAACWRLESHLSEPAAQGRLTSTVTLCHIQTISLHIAASLWLPGGFWEVTSLDVGLVALHQAQRYAVLRKQRRGTLMTDDISHAVSSSFGRITTTREVSKKKAKAPARKRVDGRPRPQPNSTPVTAHDKGR</sequence>
<organism evidence="3 5">
    <name type="scientific">Aeromonas bestiarum</name>
    <dbReference type="NCBI Taxonomy" id="105751"/>
    <lineage>
        <taxon>Bacteria</taxon>
        <taxon>Pseudomonadati</taxon>
        <taxon>Pseudomonadota</taxon>
        <taxon>Gammaproteobacteria</taxon>
        <taxon>Aeromonadales</taxon>
        <taxon>Aeromonadaceae</taxon>
        <taxon>Aeromonas</taxon>
    </lineage>
</organism>
<dbReference type="AlphaFoldDB" id="A0AAW7HRL4"/>
<gene>
    <name evidence="2" type="ORF">OB935_01970</name>
    <name evidence="3" type="ORF">OB959_02130</name>
</gene>
<dbReference type="RefSeq" id="WP_181003639.1">
    <property type="nucleotide sequence ID" value="NZ_JAOPLL010000001.1"/>
</dbReference>
<evidence type="ECO:0000313" key="2">
    <source>
        <dbReference type="EMBL" id="MDM5070620.1"/>
    </source>
</evidence>
<name>A0AAW7HRL4_9GAMM</name>
<accession>A0AAW7HRL4</accession>
<evidence type="ECO:0000313" key="4">
    <source>
        <dbReference type="Proteomes" id="UP001168107"/>
    </source>
</evidence>
<dbReference type="Proteomes" id="UP001168107">
    <property type="component" value="Unassembled WGS sequence"/>
</dbReference>
<evidence type="ECO:0000313" key="3">
    <source>
        <dbReference type="EMBL" id="MDM5138601.1"/>
    </source>
</evidence>
<dbReference type="Proteomes" id="UP001168216">
    <property type="component" value="Unassembled WGS sequence"/>
</dbReference>
<evidence type="ECO:0000313" key="5">
    <source>
        <dbReference type="Proteomes" id="UP001168216"/>
    </source>
</evidence>
<evidence type="ECO:0000256" key="1">
    <source>
        <dbReference type="SAM" id="MobiDB-lite"/>
    </source>
</evidence>
<feature type="region of interest" description="Disordered" evidence="1">
    <location>
        <begin position="112"/>
        <end position="151"/>
    </location>
</feature>
<dbReference type="EMBL" id="JAOPLV010000001">
    <property type="protein sequence ID" value="MDM5138601.1"/>
    <property type="molecule type" value="Genomic_DNA"/>
</dbReference>
<comment type="caution">
    <text evidence="3">The sequence shown here is derived from an EMBL/GenBank/DDBJ whole genome shotgun (WGS) entry which is preliminary data.</text>
</comment>